<feature type="region of interest" description="Disordered" evidence="1">
    <location>
        <begin position="1"/>
        <end position="21"/>
    </location>
</feature>
<evidence type="ECO:0008006" key="5">
    <source>
        <dbReference type="Google" id="ProtNLM"/>
    </source>
</evidence>
<feature type="transmembrane region" description="Helical" evidence="2">
    <location>
        <begin position="400"/>
        <end position="422"/>
    </location>
</feature>
<sequence length="540" mass="59299">MPGSSARDITPAPSTDEDANDDLGLVLAKKRTTAAYLEDLSTKIMENMTTGDGILEYLSEDFEVVHEVERNTRPTHFQTNSSNLQQHLETMRALKKRWPNWVTKVNDASASLVKGSNTADVWCFSEGVGTPDNQWFIREPGSDQIHTERSISAPAEDDAKHPQTLTAPAERTNIPRTNPKWPGNPCESVAIGEYTLDRQIPKHSGCPCASAAVGAEVFPVNRPPPLAEMHSQMKHRDCANHDLMVCTQDRNKVQHIWWNCVGVVGISERIFPAGEQFCATFHSYHFSDFSLAAFLFIDHPLAGITTLTHIHTLHTSYDQRLRPRQPQIQPRTFYHNRNYITTTTATSPKMTIPEYNAPPLARTFVLIRTLSILVLLAIVGITANFVSQIVASNISPPREIVATLTITSLATLYTLLTLPLFLSPASRSLLTMTVLDALLLLAFIALSVLLGRPLSFLSCYSISSSRSSMASAAAFAQALAADKPLDFGVWAEGSRATCWEVKIIWGLGIAESVLFAGSVVLLPVLWGKQRRGAGKGKGGV</sequence>
<evidence type="ECO:0000256" key="2">
    <source>
        <dbReference type="SAM" id="Phobius"/>
    </source>
</evidence>
<feature type="transmembrane region" description="Helical" evidence="2">
    <location>
        <begin position="429"/>
        <end position="450"/>
    </location>
</feature>
<feature type="transmembrane region" description="Helical" evidence="2">
    <location>
        <begin position="503"/>
        <end position="526"/>
    </location>
</feature>
<dbReference type="Proteomes" id="UP000215453">
    <property type="component" value="Chromosome 1"/>
</dbReference>
<gene>
    <name evidence="3" type="ORF">ZT1A5_G203</name>
</gene>
<name>A0A1Y6L608_ZYMTR</name>
<keyword evidence="2" id="KW-0812">Transmembrane</keyword>
<evidence type="ECO:0000256" key="1">
    <source>
        <dbReference type="SAM" id="MobiDB-lite"/>
    </source>
</evidence>
<dbReference type="AlphaFoldDB" id="A0A1Y6L608"/>
<evidence type="ECO:0000313" key="3">
    <source>
        <dbReference type="EMBL" id="SMY18768.1"/>
    </source>
</evidence>
<reference evidence="3 4" key="1">
    <citation type="submission" date="2016-10" db="EMBL/GenBank/DDBJ databases">
        <authorList>
            <person name="Varghese N."/>
        </authorList>
    </citation>
    <scope>NUCLEOTIDE SEQUENCE [LARGE SCALE GENOMIC DNA]</scope>
</reference>
<keyword evidence="2" id="KW-1133">Transmembrane helix</keyword>
<proteinExistence type="predicted"/>
<feature type="transmembrane region" description="Helical" evidence="2">
    <location>
        <begin position="372"/>
        <end position="394"/>
    </location>
</feature>
<dbReference type="EMBL" id="LT882676">
    <property type="protein sequence ID" value="SMY18768.1"/>
    <property type="molecule type" value="Genomic_DNA"/>
</dbReference>
<evidence type="ECO:0000313" key="4">
    <source>
        <dbReference type="Proteomes" id="UP000215453"/>
    </source>
</evidence>
<keyword evidence="2" id="KW-0472">Membrane</keyword>
<feature type="region of interest" description="Disordered" evidence="1">
    <location>
        <begin position="144"/>
        <end position="181"/>
    </location>
</feature>
<organism evidence="3 4">
    <name type="scientific">Zymoseptoria tritici ST99CH_1A5</name>
    <dbReference type="NCBI Taxonomy" id="1276529"/>
    <lineage>
        <taxon>Eukaryota</taxon>
        <taxon>Fungi</taxon>
        <taxon>Dikarya</taxon>
        <taxon>Ascomycota</taxon>
        <taxon>Pezizomycotina</taxon>
        <taxon>Dothideomycetes</taxon>
        <taxon>Dothideomycetidae</taxon>
        <taxon>Mycosphaerellales</taxon>
        <taxon>Mycosphaerellaceae</taxon>
        <taxon>Zymoseptoria</taxon>
    </lineage>
</organism>
<accession>A0A1Y6L608</accession>
<protein>
    <recommendedName>
        <fullName evidence="5">MARVEL domain-containing protein</fullName>
    </recommendedName>
</protein>